<evidence type="ECO:0000313" key="2">
    <source>
        <dbReference type="Proteomes" id="UP000829685"/>
    </source>
</evidence>
<dbReference type="EMBL" id="JAFIMR010000010">
    <property type="protein sequence ID" value="KAI1873555.1"/>
    <property type="molecule type" value="Genomic_DNA"/>
</dbReference>
<gene>
    <name evidence="1" type="ORF">JX265_005177</name>
</gene>
<accession>A0A9P9WP94</accession>
<organism evidence="1 2">
    <name type="scientific">Neoarthrinium moseri</name>
    <dbReference type="NCBI Taxonomy" id="1658444"/>
    <lineage>
        <taxon>Eukaryota</taxon>
        <taxon>Fungi</taxon>
        <taxon>Dikarya</taxon>
        <taxon>Ascomycota</taxon>
        <taxon>Pezizomycotina</taxon>
        <taxon>Sordariomycetes</taxon>
        <taxon>Xylariomycetidae</taxon>
        <taxon>Amphisphaeriales</taxon>
        <taxon>Apiosporaceae</taxon>
        <taxon>Neoarthrinium</taxon>
    </lineage>
</organism>
<keyword evidence="2" id="KW-1185">Reference proteome</keyword>
<reference evidence="1" key="1">
    <citation type="submission" date="2021-03" db="EMBL/GenBank/DDBJ databases">
        <title>Revisited historic fungal species revealed as producer of novel bioactive compounds through whole genome sequencing and comparative genomics.</title>
        <authorList>
            <person name="Vignolle G.A."/>
            <person name="Hochenegger N."/>
            <person name="Mach R.L."/>
            <person name="Mach-Aigner A.R."/>
            <person name="Javad Rahimi M."/>
            <person name="Salim K.A."/>
            <person name="Chan C.M."/>
            <person name="Lim L.B.L."/>
            <person name="Cai F."/>
            <person name="Druzhinina I.S."/>
            <person name="U'Ren J.M."/>
            <person name="Derntl C."/>
        </authorList>
    </citation>
    <scope>NUCLEOTIDE SEQUENCE</scope>
    <source>
        <strain evidence="1">TUCIM 5799</strain>
    </source>
</reference>
<name>A0A9P9WP94_9PEZI</name>
<evidence type="ECO:0000313" key="1">
    <source>
        <dbReference type="EMBL" id="KAI1873555.1"/>
    </source>
</evidence>
<dbReference type="Proteomes" id="UP000829685">
    <property type="component" value="Unassembled WGS sequence"/>
</dbReference>
<dbReference type="AlphaFoldDB" id="A0A9P9WP94"/>
<comment type="caution">
    <text evidence="1">The sequence shown here is derived from an EMBL/GenBank/DDBJ whole genome shotgun (WGS) entry which is preliminary data.</text>
</comment>
<protein>
    <submittedName>
        <fullName evidence="1">Uncharacterized protein</fullName>
    </submittedName>
</protein>
<sequence length="216" mass="23868">MAAPETTPTAATTPPSTIELRAPSKYLTDKSQPATTSNTTFVSPPLDWVCRTWSVTHSTLPMWRSASNVRITYKPLAAPAGQATDNVDDLVEYEKKGSLKKVEGIDTPDPSTPGSWNWRGKGWLKIASSHWEVLGWGERPHADGVERWVVTWFAPTLFTKEGVDIYSDRKEGLSQDTLDQVMKALKGLDAAPKVVDFVSKDMLAVEIKLPWKTRGA</sequence>
<proteinExistence type="predicted"/>